<dbReference type="InterPro" id="IPR006059">
    <property type="entry name" value="SBP"/>
</dbReference>
<comment type="subcellular location">
    <subcellularLocation>
        <location evidence="1">Periplasm</location>
    </subcellularLocation>
</comment>
<dbReference type="PANTHER" id="PTHR43649:SF29">
    <property type="entry name" value="OSMOPROTECTIVE COMPOUNDS-BINDING PROTEIN GGTB"/>
    <property type="match status" value="1"/>
</dbReference>
<dbReference type="OrthoDB" id="8663148at2"/>
<dbReference type="Pfam" id="PF01547">
    <property type="entry name" value="SBP_bac_1"/>
    <property type="match status" value="1"/>
</dbReference>
<dbReference type="Gene3D" id="3.40.190.10">
    <property type="entry name" value="Periplasmic binding protein-like II"/>
    <property type="match status" value="2"/>
</dbReference>
<protein>
    <submittedName>
        <fullName evidence="5">Extracellular solute-binding protein</fullName>
    </submittedName>
</protein>
<feature type="chain" id="PRO_5024297063" evidence="4">
    <location>
        <begin position="23"/>
        <end position="454"/>
    </location>
</feature>
<dbReference type="RefSeq" id="WP_153713296.1">
    <property type="nucleotide sequence ID" value="NZ_CP045871.1"/>
</dbReference>
<keyword evidence="3" id="KW-0813">Transport</keyword>
<dbReference type="EMBL" id="CP045871">
    <property type="protein sequence ID" value="QGG79792.1"/>
    <property type="molecule type" value="Genomic_DNA"/>
</dbReference>
<comment type="similarity">
    <text evidence="2">Belongs to the bacterial solute-binding protein 1 family.</text>
</comment>
<organism evidence="5 6">
    <name type="scientific">Litorivicinus lipolyticus</name>
    <dbReference type="NCBI Taxonomy" id="418701"/>
    <lineage>
        <taxon>Bacteria</taxon>
        <taxon>Pseudomonadati</taxon>
        <taxon>Pseudomonadota</taxon>
        <taxon>Gammaproteobacteria</taxon>
        <taxon>Oceanospirillales</taxon>
        <taxon>Litorivicinaceae</taxon>
        <taxon>Litorivicinus</taxon>
    </lineage>
</organism>
<dbReference type="SUPFAM" id="SSF53850">
    <property type="entry name" value="Periplasmic binding protein-like II"/>
    <property type="match status" value="1"/>
</dbReference>
<dbReference type="Proteomes" id="UP000388235">
    <property type="component" value="Chromosome"/>
</dbReference>
<feature type="signal peptide" evidence="4">
    <location>
        <begin position="1"/>
        <end position="22"/>
    </location>
</feature>
<name>A0A5Q2QBZ6_9GAMM</name>
<accession>A0A5Q2QBZ6</accession>
<evidence type="ECO:0000256" key="4">
    <source>
        <dbReference type="SAM" id="SignalP"/>
    </source>
</evidence>
<evidence type="ECO:0000313" key="5">
    <source>
        <dbReference type="EMBL" id="QGG79792.1"/>
    </source>
</evidence>
<sequence>MSTRTSLAVAISAALVSSAAVAGGHLPFSKDDTRFSWDSLSKFESMDLSGQEIRFDGPWISGDEANLKNVLAYFEQATGAKVQYNGSNDFEQLVLVDMKAGNSPNLAAWPQPGTVSELAAQGELVALKDSVKNTVVGDYAAGQSWADLGTYAGANGEAAMYGLAYNVNLKSLVWYVPENFEEAGYDIPQSMEELIALTDQIVDDGGTPWCIGMESGGATGWVATDWIEDIMLRTQPKSVYDQWVSNDIPFTDPRIVNAIETFGFFALNDDYVDGSASSLASVFFGDSPKGLFESPAKCYMHRQASFIPAFFPEEYQGDAVGTDVDFFYFPAYEGKDLGKPVLGGGTLVTMMNESEASHVLMDYLTSPIAHEIWMAGEGFLTPHSKANLAAYSSDVLRKQGEIFLNATTFGFDASDMMPGAIGAGAFWTGMVDYTNGKSAEDVAAEIQASWDAIK</sequence>
<dbReference type="KEGG" id="llp:GH975_04075"/>
<evidence type="ECO:0000256" key="1">
    <source>
        <dbReference type="ARBA" id="ARBA00004418"/>
    </source>
</evidence>
<evidence type="ECO:0000256" key="3">
    <source>
        <dbReference type="ARBA" id="ARBA00022448"/>
    </source>
</evidence>
<evidence type="ECO:0000313" key="6">
    <source>
        <dbReference type="Proteomes" id="UP000388235"/>
    </source>
</evidence>
<proteinExistence type="inferred from homology"/>
<keyword evidence="4" id="KW-0732">Signal</keyword>
<dbReference type="AlphaFoldDB" id="A0A5Q2QBZ6"/>
<evidence type="ECO:0000256" key="2">
    <source>
        <dbReference type="ARBA" id="ARBA00008520"/>
    </source>
</evidence>
<reference evidence="5 6" key="1">
    <citation type="submission" date="2019-11" db="EMBL/GenBank/DDBJ databases">
        <authorList>
            <person name="Khan S.A."/>
            <person name="Jeon C.O."/>
            <person name="Chun B.H."/>
        </authorList>
    </citation>
    <scope>NUCLEOTIDE SEQUENCE [LARGE SCALE GENOMIC DNA]</scope>
    <source>
        <strain evidence="5 6">IMCC 1097</strain>
    </source>
</reference>
<dbReference type="GO" id="GO:0042597">
    <property type="term" value="C:periplasmic space"/>
    <property type="evidence" value="ECO:0007669"/>
    <property type="project" value="UniProtKB-SubCell"/>
</dbReference>
<dbReference type="PANTHER" id="PTHR43649">
    <property type="entry name" value="ARABINOSE-BINDING PROTEIN-RELATED"/>
    <property type="match status" value="1"/>
</dbReference>
<keyword evidence="6" id="KW-1185">Reference proteome</keyword>
<dbReference type="InterPro" id="IPR050490">
    <property type="entry name" value="Bact_solute-bd_prot1"/>
</dbReference>
<gene>
    <name evidence="5" type="ORF">GH975_04075</name>
</gene>